<gene>
    <name evidence="1" type="ORF">C7B47_16145</name>
</gene>
<name>A0A2T2WLJ3_SULTH</name>
<sequence length="291" mass="31012">MPKLASTVVVGTVLFLPIVFGSLVKASTVPKVSNLSVTGPNGTQPAGTNLTFVAHASGNGGLPEYQFWEENANGQWHVVQNYSTKNSFTINSVGAGSYPITVYALDANQIASGQWSQALFQTFIVNVDASVSASVPSSAHGLPIGQPLTIQASSTHLIQPVYQFWIENPKGTWSSSGNYSPSSMFAFIPTQTGTYHYVVYAKDPIAPNTARFSLAYEGSLTTVPYQTYLESLSGQPYYNTGIAINQTSFGNTLTIAGTSYQHGLSYNAGTVNGPATANFLLNRNYSTFSAL</sequence>
<feature type="non-terminal residue" evidence="1">
    <location>
        <position position="291"/>
    </location>
</feature>
<evidence type="ECO:0000313" key="1">
    <source>
        <dbReference type="EMBL" id="PSR23107.1"/>
    </source>
</evidence>
<proteinExistence type="predicted"/>
<reference evidence="1 2" key="1">
    <citation type="journal article" date="2014" name="BMC Genomics">
        <title>Comparison of environmental and isolate Sulfobacillus genomes reveals diverse carbon, sulfur, nitrogen, and hydrogen metabolisms.</title>
        <authorList>
            <person name="Justice N.B."/>
            <person name="Norman A."/>
            <person name="Brown C.T."/>
            <person name="Singh A."/>
            <person name="Thomas B.C."/>
            <person name="Banfield J.F."/>
        </authorList>
    </citation>
    <scope>NUCLEOTIDE SEQUENCE [LARGE SCALE GENOMIC DNA]</scope>
    <source>
        <strain evidence="1">AMDSBA5</strain>
    </source>
</reference>
<dbReference type="EMBL" id="PXYX01000074">
    <property type="protein sequence ID" value="PSR23107.1"/>
    <property type="molecule type" value="Genomic_DNA"/>
</dbReference>
<dbReference type="AlphaFoldDB" id="A0A2T2WLJ3"/>
<comment type="caution">
    <text evidence="1">The sequence shown here is derived from an EMBL/GenBank/DDBJ whole genome shotgun (WGS) entry which is preliminary data.</text>
</comment>
<dbReference type="Proteomes" id="UP000242705">
    <property type="component" value="Unassembled WGS sequence"/>
</dbReference>
<protein>
    <submittedName>
        <fullName evidence="1">Uncharacterized protein</fullName>
    </submittedName>
</protein>
<organism evidence="1 2">
    <name type="scientific">Sulfobacillus thermosulfidooxidans</name>
    <dbReference type="NCBI Taxonomy" id="28034"/>
    <lineage>
        <taxon>Bacteria</taxon>
        <taxon>Bacillati</taxon>
        <taxon>Bacillota</taxon>
        <taxon>Clostridia</taxon>
        <taxon>Eubacteriales</taxon>
        <taxon>Clostridiales Family XVII. Incertae Sedis</taxon>
        <taxon>Sulfobacillus</taxon>
    </lineage>
</organism>
<accession>A0A2T2WLJ3</accession>
<evidence type="ECO:0000313" key="2">
    <source>
        <dbReference type="Proteomes" id="UP000242705"/>
    </source>
</evidence>